<dbReference type="InterPro" id="IPR025158">
    <property type="entry name" value="Mg_chelat-rel_C"/>
</dbReference>
<dbReference type="SUPFAM" id="SSF52540">
    <property type="entry name" value="P-loop containing nucleoside triphosphate hydrolases"/>
    <property type="match status" value="1"/>
</dbReference>
<dbReference type="InterPro" id="IPR027417">
    <property type="entry name" value="P-loop_NTPase"/>
</dbReference>
<evidence type="ECO:0000313" key="6">
    <source>
        <dbReference type="Proteomes" id="UP000295500"/>
    </source>
</evidence>
<comment type="caution">
    <text evidence="5">The sequence shown here is derived from an EMBL/GenBank/DDBJ whole genome shotgun (WGS) entry which is preliminary data.</text>
</comment>
<dbReference type="InterPro" id="IPR001208">
    <property type="entry name" value="MCM_dom"/>
</dbReference>
<feature type="domain" description="Magnesium chelatase ChlI-like catalytic" evidence="3">
    <location>
        <begin position="193"/>
        <end position="399"/>
    </location>
</feature>
<keyword evidence="2" id="KW-0067">ATP-binding</keyword>
<dbReference type="OrthoDB" id="9813147at2"/>
<keyword evidence="1" id="KW-0547">Nucleotide-binding</keyword>
<dbReference type="SUPFAM" id="SSF54211">
    <property type="entry name" value="Ribosomal protein S5 domain 2-like"/>
    <property type="match status" value="1"/>
</dbReference>
<proteinExistence type="predicted"/>
<evidence type="ECO:0000259" key="4">
    <source>
        <dbReference type="Pfam" id="PF13335"/>
    </source>
</evidence>
<dbReference type="InterPro" id="IPR000523">
    <property type="entry name" value="Mg_chelatse_chII-like_cat_dom"/>
</dbReference>
<organism evidence="5 6">
    <name type="scientific">Aminicella lysinilytica</name>
    <dbReference type="NCBI Taxonomy" id="433323"/>
    <lineage>
        <taxon>Bacteria</taxon>
        <taxon>Bacillati</taxon>
        <taxon>Bacillota</taxon>
        <taxon>Clostridia</taxon>
        <taxon>Peptostreptococcales</taxon>
        <taxon>Anaerovoracaceae</taxon>
        <taxon>Aminicella</taxon>
    </lineage>
</organism>
<dbReference type="PANTHER" id="PTHR32039">
    <property type="entry name" value="MAGNESIUM-CHELATASE SUBUNIT CHLI"/>
    <property type="match status" value="1"/>
</dbReference>
<dbReference type="InterPro" id="IPR014721">
    <property type="entry name" value="Ribsml_uS5_D2-typ_fold_subgr"/>
</dbReference>
<dbReference type="Pfam" id="PF13541">
    <property type="entry name" value="ChlI"/>
    <property type="match status" value="1"/>
</dbReference>
<dbReference type="NCBIfam" id="TIGR00368">
    <property type="entry name" value="YifB family Mg chelatase-like AAA ATPase"/>
    <property type="match status" value="1"/>
</dbReference>
<dbReference type="EMBL" id="SNXO01000012">
    <property type="protein sequence ID" value="TDP57481.1"/>
    <property type="molecule type" value="Genomic_DNA"/>
</dbReference>
<evidence type="ECO:0000256" key="2">
    <source>
        <dbReference type="ARBA" id="ARBA00022840"/>
    </source>
</evidence>
<feature type="domain" description="Mg chelatase-related protein C-terminal" evidence="4">
    <location>
        <begin position="406"/>
        <end position="501"/>
    </location>
</feature>
<evidence type="ECO:0000259" key="3">
    <source>
        <dbReference type="Pfam" id="PF01078"/>
    </source>
</evidence>
<dbReference type="AlphaFoldDB" id="A0A4R6Q5G1"/>
<name>A0A4R6Q5G1_9FIRM</name>
<dbReference type="PANTHER" id="PTHR32039:SF7">
    <property type="entry name" value="COMPETENCE PROTEIN COMM"/>
    <property type="match status" value="1"/>
</dbReference>
<dbReference type="Proteomes" id="UP000295500">
    <property type="component" value="Unassembled WGS sequence"/>
</dbReference>
<dbReference type="Pfam" id="PF13335">
    <property type="entry name" value="Mg_chelatase_C"/>
    <property type="match status" value="1"/>
</dbReference>
<dbReference type="InterPro" id="IPR020568">
    <property type="entry name" value="Ribosomal_Su5_D2-typ_SF"/>
</dbReference>
<dbReference type="InterPro" id="IPR004482">
    <property type="entry name" value="Mg_chelat-rel"/>
</dbReference>
<evidence type="ECO:0000256" key="1">
    <source>
        <dbReference type="ARBA" id="ARBA00022741"/>
    </source>
</evidence>
<dbReference type="Gene3D" id="3.40.50.300">
    <property type="entry name" value="P-loop containing nucleotide triphosphate hydrolases"/>
    <property type="match status" value="1"/>
</dbReference>
<keyword evidence="6" id="KW-1185">Reference proteome</keyword>
<reference evidence="5 6" key="1">
    <citation type="submission" date="2019-03" db="EMBL/GenBank/DDBJ databases">
        <title>Genomic Encyclopedia of Type Strains, Phase IV (KMG-IV): sequencing the most valuable type-strain genomes for metagenomic binning, comparative biology and taxonomic classification.</title>
        <authorList>
            <person name="Goeker M."/>
        </authorList>
    </citation>
    <scope>NUCLEOTIDE SEQUENCE [LARGE SCALE GENOMIC DNA]</scope>
    <source>
        <strain evidence="5 6">DSM 28287</strain>
    </source>
</reference>
<dbReference type="RefSeq" id="WP_133528222.1">
    <property type="nucleotide sequence ID" value="NZ_SNXO01000012.1"/>
</dbReference>
<dbReference type="InterPro" id="IPR045006">
    <property type="entry name" value="CHLI-like"/>
</dbReference>
<accession>A0A4R6Q5G1</accession>
<dbReference type="Pfam" id="PF01078">
    <property type="entry name" value="Mg_chelatase"/>
    <property type="match status" value="1"/>
</dbReference>
<evidence type="ECO:0000313" key="5">
    <source>
        <dbReference type="EMBL" id="TDP57481.1"/>
    </source>
</evidence>
<dbReference type="Gene3D" id="3.30.230.10">
    <property type="match status" value="1"/>
</dbReference>
<dbReference type="PRINTS" id="PR01657">
    <property type="entry name" value="MCMFAMILY"/>
</dbReference>
<gene>
    <name evidence="5" type="ORF">EV211_11231</name>
</gene>
<sequence length="502" mass="55196">MLSKINTAVIYGIEAVPVIIETDITKGMPAMNVVGLADTTVKEARERIRGAMINSDCDYPMGRITVNMAPAGMRKRGSHLDLPMAMGMAASSRQVMGEELERYAFFGELSLDGTLNRVSGILPMVRSMEKAGIKNVIVPYDNVKEAALVHGVRVYGAHDLAEILDHFNLESNIKVEDVEIIDSDRCDAGIEQDYSDVKGQEYAKRALTIAAAGGHGILMTGSPSTGKTMLAERMPTIMPPMTYDEIINSTIIYSVAGLLSEETPYICKRPFRRPHHKTTAAGLIGGGTYPRPGEITLASGGVLFLDEFAEFDRNLIDTLRQPLETRNISITRAADTFIYPADFLLVAASNPCKCGYYGDPDHECRCSRHEIDAYRSRISGPIMDRIDIHLKLVPVKYQELTGGTNMSSGEMRQAVINARAMQAKRLKHTGFMLNSQMNVSATGKYVVLDGESKRLLEQAYDTLNLNPRTLLKVKKVARTIADLDGSDTVGVQHVAEALQYRE</sequence>
<protein>
    <submittedName>
        <fullName evidence="5">Magnesium chelatase family protein</fullName>
    </submittedName>
</protein>
<dbReference type="GO" id="GO:0005524">
    <property type="term" value="F:ATP binding"/>
    <property type="evidence" value="ECO:0007669"/>
    <property type="project" value="UniProtKB-KW"/>
</dbReference>
<dbReference type="GO" id="GO:0003677">
    <property type="term" value="F:DNA binding"/>
    <property type="evidence" value="ECO:0007669"/>
    <property type="project" value="InterPro"/>
</dbReference>